<protein>
    <recommendedName>
        <fullName evidence="4">TadE-like protein</fullName>
    </recommendedName>
</protein>
<reference evidence="2 3" key="1">
    <citation type="submission" date="2017-06" db="EMBL/GenBank/DDBJ databases">
        <authorList>
            <person name="Kim H.J."/>
            <person name="Triplett B.A."/>
        </authorList>
    </citation>
    <scope>NUCLEOTIDE SEQUENCE [LARGE SCALE GENOMIC DNA]</scope>
    <source>
        <strain evidence="2 3">DS15</strain>
    </source>
</reference>
<proteinExistence type="predicted"/>
<keyword evidence="1" id="KW-0812">Transmembrane</keyword>
<dbReference type="AlphaFoldDB" id="A0A239HPP6"/>
<sequence length="221" mass="23980">MRLARRFRIFAPAAMRFARDRRATVLIEMGFAIPFLVFVGFAGMEVANLTLVNTRISQIGLSAADNASRIAFGSNLSQPQVRELDINEVFTGVAEQARGLDFAQHGRIILSSLERNADGGQWIHWQRCFGSLDVDSSYGPQGTGATGTDFKGMGPEGSEVTAAAGTAVMFVEISYEYQPLLYGKWLGPKTIRSTAAFNIREGRDLSKVYNPSPAASVSSCS</sequence>
<evidence type="ECO:0000313" key="3">
    <source>
        <dbReference type="Proteomes" id="UP000198339"/>
    </source>
</evidence>
<keyword evidence="1" id="KW-0472">Membrane</keyword>
<dbReference type="RefSeq" id="WP_089215786.1">
    <property type="nucleotide sequence ID" value="NZ_FZPA01000006.1"/>
</dbReference>
<accession>A0A239HPP6</accession>
<evidence type="ECO:0008006" key="4">
    <source>
        <dbReference type="Google" id="ProtNLM"/>
    </source>
</evidence>
<organism evidence="2 3">
    <name type="scientific">Sphingopyxis indica</name>
    <dbReference type="NCBI Taxonomy" id="436663"/>
    <lineage>
        <taxon>Bacteria</taxon>
        <taxon>Pseudomonadati</taxon>
        <taxon>Pseudomonadota</taxon>
        <taxon>Alphaproteobacteria</taxon>
        <taxon>Sphingomonadales</taxon>
        <taxon>Sphingomonadaceae</taxon>
        <taxon>Sphingopyxis</taxon>
    </lineage>
</organism>
<keyword evidence="3" id="KW-1185">Reference proteome</keyword>
<evidence type="ECO:0000313" key="2">
    <source>
        <dbReference type="EMBL" id="SNS83286.1"/>
    </source>
</evidence>
<dbReference type="Proteomes" id="UP000198339">
    <property type="component" value="Unassembled WGS sequence"/>
</dbReference>
<dbReference type="EMBL" id="FZPA01000006">
    <property type="protein sequence ID" value="SNS83286.1"/>
    <property type="molecule type" value="Genomic_DNA"/>
</dbReference>
<gene>
    <name evidence="2" type="ORF">SAMN06295955_10655</name>
</gene>
<name>A0A239HPP6_9SPHN</name>
<dbReference type="OrthoDB" id="7432392at2"/>
<evidence type="ECO:0000256" key="1">
    <source>
        <dbReference type="SAM" id="Phobius"/>
    </source>
</evidence>
<keyword evidence="1" id="KW-1133">Transmembrane helix</keyword>
<feature type="transmembrane region" description="Helical" evidence="1">
    <location>
        <begin position="25"/>
        <end position="44"/>
    </location>
</feature>